<accession>A0A4S4FLW6</accession>
<dbReference type="InterPro" id="IPR029058">
    <property type="entry name" value="AB_hydrolase_fold"/>
</dbReference>
<dbReference type="SUPFAM" id="SSF53474">
    <property type="entry name" value="alpha/beta-Hydrolases"/>
    <property type="match status" value="1"/>
</dbReference>
<evidence type="ECO:0000256" key="2">
    <source>
        <dbReference type="ARBA" id="ARBA00022801"/>
    </source>
</evidence>
<dbReference type="Pfam" id="PF20434">
    <property type="entry name" value="BD-FAE"/>
    <property type="match status" value="1"/>
</dbReference>
<evidence type="ECO:0000259" key="5">
    <source>
        <dbReference type="Pfam" id="PF20434"/>
    </source>
</evidence>
<keyword evidence="4" id="KW-0732">Signal</keyword>
<dbReference type="GO" id="GO:0016787">
    <property type="term" value="F:hydrolase activity"/>
    <property type="evidence" value="ECO:0007669"/>
    <property type="project" value="UniProtKB-KW"/>
</dbReference>
<feature type="domain" description="BD-FAE-like" evidence="5">
    <location>
        <begin position="79"/>
        <end position="283"/>
    </location>
</feature>
<dbReference type="Proteomes" id="UP000307380">
    <property type="component" value="Unassembled WGS sequence"/>
</dbReference>
<dbReference type="InterPro" id="IPR049492">
    <property type="entry name" value="BD-FAE-like_dom"/>
</dbReference>
<dbReference type="InterPro" id="IPR002168">
    <property type="entry name" value="Lipase_GDXG_HIS_AS"/>
</dbReference>
<sequence length="322" mass="32774">MRSRVWRSARTTGTRTRMSARTSARSGSTRPGATALLAAAMALSLAACTATPAASSATHGVSIDAGLVYSSPKGTDLELDACTPKGATKPTPAVVLVHGGGFTEGDRASGGMRALCEYFADNGLAAFSLDYRLGAGNGYPAPLEDVDAAITWIRDDQHAARFNIRPTSIGILGSSAGAILAQTVATSGSGSLEKGTRVKAAVSLSGVSLMTEDALTLGSPTPQAAALILAYLGCPSPAADVCPQAAEASPELAVDSSDPPMILVNGSHELVPAEQATSMAKALKAAGVPVQLSIQDGSKHGVQLLGPDTRKRIIQFFTARLS</sequence>
<comment type="similarity">
    <text evidence="1">Belongs to the 'GDXG' lipolytic enzyme family.</text>
</comment>
<gene>
    <name evidence="6" type="ORF">E6C70_14055</name>
</gene>
<keyword evidence="7" id="KW-1185">Reference proteome</keyword>
<comment type="caution">
    <text evidence="6">The sequence shown here is derived from an EMBL/GenBank/DDBJ whole genome shotgun (WGS) entry which is preliminary data.</text>
</comment>
<dbReference type="AlphaFoldDB" id="A0A4S4FLW6"/>
<dbReference type="PANTHER" id="PTHR48081:SF6">
    <property type="entry name" value="PEPTIDASE S9 PROLYL OLIGOPEPTIDASE CATALYTIC DOMAIN-CONTAINING PROTEIN"/>
    <property type="match status" value="1"/>
</dbReference>
<keyword evidence="2 6" id="KW-0378">Hydrolase</keyword>
<feature type="region of interest" description="Disordered" evidence="3">
    <location>
        <begin position="1"/>
        <end position="30"/>
    </location>
</feature>
<feature type="signal peptide" evidence="4">
    <location>
        <begin position="1"/>
        <end position="46"/>
    </location>
</feature>
<organism evidence="6 7">
    <name type="scientific">Orlajensenia flava</name>
    <dbReference type="NCBI Taxonomy" id="2565934"/>
    <lineage>
        <taxon>Bacteria</taxon>
        <taxon>Bacillati</taxon>
        <taxon>Actinomycetota</taxon>
        <taxon>Actinomycetes</taxon>
        <taxon>Micrococcales</taxon>
        <taxon>Microbacteriaceae</taxon>
        <taxon>Orlajensenia</taxon>
    </lineage>
</organism>
<evidence type="ECO:0000256" key="3">
    <source>
        <dbReference type="SAM" id="MobiDB-lite"/>
    </source>
</evidence>
<evidence type="ECO:0000313" key="6">
    <source>
        <dbReference type="EMBL" id="THG31178.1"/>
    </source>
</evidence>
<dbReference type="EMBL" id="SSSN01000012">
    <property type="protein sequence ID" value="THG31178.1"/>
    <property type="molecule type" value="Genomic_DNA"/>
</dbReference>
<reference evidence="6 7" key="1">
    <citation type="submission" date="2019-04" db="EMBL/GenBank/DDBJ databases">
        <authorList>
            <person name="Jiang L."/>
        </authorList>
    </citation>
    <scope>NUCLEOTIDE SEQUENCE [LARGE SCALE GENOMIC DNA]</scope>
    <source>
        <strain evidence="6 7">YIM 131861</strain>
    </source>
</reference>
<evidence type="ECO:0000256" key="1">
    <source>
        <dbReference type="ARBA" id="ARBA00010515"/>
    </source>
</evidence>
<evidence type="ECO:0000313" key="7">
    <source>
        <dbReference type="Proteomes" id="UP000307380"/>
    </source>
</evidence>
<feature type="chain" id="PRO_5039151817" evidence="4">
    <location>
        <begin position="47"/>
        <end position="322"/>
    </location>
</feature>
<proteinExistence type="inferred from homology"/>
<protein>
    <submittedName>
        <fullName evidence="6">Alpha/beta hydrolase</fullName>
    </submittedName>
</protein>
<dbReference type="InterPro" id="IPR050300">
    <property type="entry name" value="GDXG_lipolytic_enzyme"/>
</dbReference>
<dbReference type="PROSITE" id="PS01173">
    <property type="entry name" value="LIPASE_GDXG_HIS"/>
    <property type="match status" value="1"/>
</dbReference>
<dbReference type="PANTHER" id="PTHR48081">
    <property type="entry name" value="AB HYDROLASE SUPERFAMILY PROTEIN C4A8.06C"/>
    <property type="match status" value="1"/>
</dbReference>
<dbReference type="Gene3D" id="3.40.50.1820">
    <property type="entry name" value="alpha/beta hydrolase"/>
    <property type="match status" value="1"/>
</dbReference>
<feature type="compositionally biased region" description="Low complexity" evidence="3">
    <location>
        <begin position="8"/>
        <end position="30"/>
    </location>
</feature>
<dbReference type="OrthoDB" id="9803828at2"/>
<evidence type="ECO:0000256" key="4">
    <source>
        <dbReference type="SAM" id="SignalP"/>
    </source>
</evidence>
<name>A0A4S4FLW6_9MICO</name>